<comment type="caution">
    <text evidence="1">The sequence shown here is derived from an EMBL/GenBank/DDBJ whole genome shotgun (WGS) entry which is preliminary data.</text>
</comment>
<reference evidence="2" key="1">
    <citation type="submission" date="2022-10" db="EMBL/GenBank/DDBJ databases">
        <title>Genome assembly of Pristionchus species.</title>
        <authorList>
            <person name="Yoshida K."/>
            <person name="Sommer R.J."/>
        </authorList>
    </citation>
    <scope>NUCLEOTIDE SEQUENCE [LARGE SCALE GENOMIC DNA]</scope>
    <source>
        <strain evidence="2">RS5460</strain>
    </source>
</reference>
<evidence type="ECO:0000313" key="1">
    <source>
        <dbReference type="EMBL" id="GMR60449.1"/>
    </source>
</evidence>
<gene>
    <name evidence="1" type="ORF">PMAYCL1PPCAC_30644</name>
</gene>
<proteinExistence type="predicted"/>
<feature type="non-terminal residue" evidence="1">
    <location>
        <position position="1"/>
    </location>
</feature>
<organism evidence="1 2">
    <name type="scientific">Pristionchus mayeri</name>
    <dbReference type="NCBI Taxonomy" id="1317129"/>
    <lineage>
        <taxon>Eukaryota</taxon>
        <taxon>Metazoa</taxon>
        <taxon>Ecdysozoa</taxon>
        <taxon>Nematoda</taxon>
        <taxon>Chromadorea</taxon>
        <taxon>Rhabditida</taxon>
        <taxon>Rhabditina</taxon>
        <taxon>Diplogasteromorpha</taxon>
        <taxon>Diplogasteroidea</taxon>
        <taxon>Neodiplogasteridae</taxon>
        <taxon>Pristionchus</taxon>
    </lineage>
</organism>
<evidence type="ECO:0000313" key="2">
    <source>
        <dbReference type="Proteomes" id="UP001328107"/>
    </source>
</evidence>
<protein>
    <submittedName>
        <fullName evidence="1">Uncharacterized protein</fullName>
    </submittedName>
</protein>
<name>A0AAN5IDC9_9BILA</name>
<dbReference type="Proteomes" id="UP001328107">
    <property type="component" value="Unassembled WGS sequence"/>
</dbReference>
<keyword evidence="2" id="KW-1185">Reference proteome</keyword>
<accession>A0AAN5IDC9</accession>
<dbReference type="EMBL" id="BTRK01000006">
    <property type="protein sequence ID" value="GMR60449.1"/>
    <property type="molecule type" value="Genomic_DNA"/>
</dbReference>
<dbReference type="AlphaFoldDB" id="A0AAN5IDC9"/>
<sequence>QLKLCCRMGCIECKLLNPRPADPSVRHYWHVRGVCLDSKDGIEKRPPGIIYVCNGKLCYQPRHCVCTKERGTIEAELAHITSIFSSHQFSSDVAPSQVITANVVDINASLNGQQVHFGVVTNKADDVCNELNDIIRKHRQKPKIMQFNSIDVDGVEIDLP</sequence>